<dbReference type="Gene3D" id="2.40.160.10">
    <property type="entry name" value="Porin"/>
    <property type="match status" value="1"/>
</dbReference>
<proteinExistence type="predicted"/>
<feature type="compositionally biased region" description="Polar residues" evidence="1">
    <location>
        <begin position="277"/>
        <end position="296"/>
    </location>
</feature>
<feature type="chain" id="PRO_5019315373" evidence="2">
    <location>
        <begin position="26"/>
        <end position="437"/>
    </location>
</feature>
<feature type="region of interest" description="Disordered" evidence="1">
    <location>
        <begin position="272"/>
        <end position="296"/>
    </location>
</feature>
<dbReference type="RefSeq" id="WP_128385538.1">
    <property type="nucleotide sequence ID" value="NZ_CP035033.1"/>
</dbReference>
<feature type="signal peptide" evidence="2">
    <location>
        <begin position="1"/>
        <end position="25"/>
    </location>
</feature>
<keyword evidence="4" id="KW-1185">Reference proteome</keyword>
<dbReference type="AlphaFoldDB" id="A0A410H5W9"/>
<dbReference type="SUPFAM" id="SSF56935">
    <property type="entry name" value="Porins"/>
    <property type="match status" value="1"/>
</dbReference>
<keyword evidence="2" id="KW-0732">Signal</keyword>
<name>A0A410H5W9_9GAMM</name>
<reference evidence="3 4" key="1">
    <citation type="journal article" date="2018" name="Environ. Microbiol.">
        <title>Genomes of ubiquitous marine and hypersaline Hydrogenovibrio, Thiomicrorhabdus and Thiomicrospira spp. encode a diversity of mechanisms to sustain chemolithoautotrophy in heterogeneous environments.</title>
        <authorList>
            <person name="Scott K.M."/>
            <person name="Williams J."/>
            <person name="Porter C.M.B."/>
            <person name="Russel S."/>
            <person name="Harmer T.L."/>
            <person name="Paul J.H."/>
            <person name="Antonen K.M."/>
            <person name="Bridges M.K."/>
            <person name="Camper G.J."/>
            <person name="Campla C.K."/>
            <person name="Casella L.G."/>
            <person name="Chase E."/>
            <person name="Conrad J.W."/>
            <person name="Cruz M.C."/>
            <person name="Dunlap D.S."/>
            <person name="Duran L."/>
            <person name="Fahsbender E.M."/>
            <person name="Goldsmith D.B."/>
            <person name="Keeley R.F."/>
            <person name="Kondoff M.R."/>
            <person name="Kussy B.I."/>
            <person name="Lane M.K."/>
            <person name="Lawler S."/>
            <person name="Leigh B.A."/>
            <person name="Lewis C."/>
            <person name="Lostal L.M."/>
            <person name="Marking D."/>
            <person name="Mancera P.A."/>
            <person name="McClenthan E.C."/>
            <person name="McIntyre E.A."/>
            <person name="Mine J.A."/>
            <person name="Modi S."/>
            <person name="Moore B.D."/>
            <person name="Morgan W.A."/>
            <person name="Nelson K.M."/>
            <person name="Nguyen K.N."/>
            <person name="Ogburn N."/>
            <person name="Parrino D.G."/>
            <person name="Pedapudi A.D."/>
            <person name="Pelham R.P."/>
            <person name="Preece A.M."/>
            <person name="Rampersad E.A."/>
            <person name="Richardson J.C."/>
            <person name="Rodgers C.M."/>
            <person name="Schaffer B.L."/>
            <person name="Sheridan N.E."/>
            <person name="Solone M.R."/>
            <person name="Staley Z.R."/>
            <person name="Tabuchi M."/>
            <person name="Waide R.J."/>
            <person name="Wanjugi P.W."/>
            <person name="Young S."/>
            <person name="Clum A."/>
            <person name="Daum C."/>
            <person name="Huntemann M."/>
            <person name="Ivanova N."/>
            <person name="Kyrpides N."/>
            <person name="Mikhailova N."/>
            <person name="Palaniappan K."/>
            <person name="Pillay M."/>
            <person name="Reddy T.B.K."/>
            <person name="Shapiro N."/>
            <person name="Stamatis D."/>
            <person name="Varghese N."/>
            <person name="Woyke T."/>
            <person name="Boden R."/>
            <person name="Freyermuth S.K."/>
            <person name="Kerfeld C.A."/>
        </authorList>
    </citation>
    <scope>NUCLEOTIDE SEQUENCE [LARGE SCALE GENOMIC DNA]</scope>
    <source>
        <strain evidence="3 4">JR-2</strain>
    </source>
</reference>
<dbReference type="Proteomes" id="UP000285478">
    <property type="component" value="Chromosome"/>
</dbReference>
<dbReference type="InterPro" id="IPR023614">
    <property type="entry name" value="Porin_dom_sf"/>
</dbReference>
<organism evidence="3 4">
    <name type="scientific">Hydrogenovibrio thermophilus</name>
    <dbReference type="NCBI Taxonomy" id="265883"/>
    <lineage>
        <taxon>Bacteria</taxon>
        <taxon>Pseudomonadati</taxon>
        <taxon>Pseudomonadota</taxon>
        <taxon>Gammaproteobacteria</taxon>
        <taxon>Thiotrichales</taxon>
        <taxon>Piscirickettsiaceae</taxon>
        <taxon>Hydrogenovibrio</taxon>
    </lineage>
</organism>
<protein>
    <submittedName>
        <fullName evidence="3">Porin</fullName>
    </submittedName>
</protein>
<dbReference type="EMBL" id="CP035033">
    <property type="protein sequence ID" value="QAB16309.1"/>
    <property type="molecule type" value="Genomic_DNA"/>
</dbReference>
<sequence length="437" mass="47395">MKKQFLTKLLPAAIIAACTTTPAHATNWLMLQGTEPADQAPRAKLWGFVQLDYQHTDDTKLKAGPGKGKPAAFNQMAPQLDSASGFNVKRARIGVRGNNLPLDKKVNYFLLAEFGNNGITTGKGASQGQLTDASVTLNYIPGARVRAGLFKTPGSEEGLQAAFVANYINFSNATDRLLLERDFEYESGNTERDGPVGAFRDTGVQVFDTFNLGGWDTSYAVMIGNGSGLAVTNNNGDMDTYLYASTEKVFGDSKGPRRQGFKLYAWNQSGKRDYNDGTPTSPGTEQSQNRTRSGVGTTFFNGKYRMAAEYIMADGMIYGGTSGARTPDDGGTFSVLPDQKADGYYVSLGYRPISTVELDVRYDKLNSATDKNGTGGANAERVFETTTLGAQYFFNKKTSLKANYEIRSVDAPNSNDTVNDILDSIDNRISVQLTAVF</sequence>
<evidence type="ECO:0000256" key="1">
    <source>
        <dbReference type="SAM" id="MobiDB-lite"/>
    </source>
</evidence>
<dbReference type="InterPro" id="IPR010870">
    <property type="entry name" value="Porin_O/P"/>
</dbReference>
<evidence type="ECO:0000256" key="2">
    <source>
        <dbReference type="SAM" id="SignalP"/>
    </source>
</evidence>
<evidence type="ECO:0000313" key="3">
    <source>
        <dbReference type="EMBL" id="QAB16309.1"/>
    </source>
</evidence>
<dbReference type="KEGG" id="htr:EPV75_11890"/>
<accession>A0A410H5W9</accession>
<evidence type="ECO:0000313" key="4">
    <source>
        <dbReference type="Proteomes" id="UP000285478"/>
    </source>
</evidence>
<gene>
    <name evidence="3" type="ORF">EPV75_11890</name>
</gene>
<dbReference type="Pfam" id="PF07396">
    <property type="entry name" value="Porin_O_P"/>
    <property type="match status" value="1"/>
</dbReference>